<evidence type="ECO:0000256" key="5">
    <source>
        <dbReference type="ARBA" id="ARBA00023163"/>
    </source>
</evidence>
<comment type="similarity">
    <text evidence="2">Belongs to the pinin family.</text>
</comment>
<evidence type="ECO:0000256" key="6">
    <source>
        <dbReference type="ARBA" id="ARBA00023187"/>
    </source>
</evidence>
<keyword evidence="3" id="KW-0507">mRNA processing</keyword>
<dbReference type="AlphaFoldDB" id="A0A1B9H3T4"/>
<keyword evidence="11" id="KW-1185">Reference proteome</keyword>
<evidence type="ECO:0000256" key="3">
    <source>
        <dbReference type="ARBA" id="ARBA00022664"/>
    </source>
</evidence>
<feature type="compositionally biased region" description="Basic and acidic residues" evidence="8">
    <location>
        <begin position="327"/>
        <end position="343"/>
    </location>
</feature>
<proteinExistence type="inferred from homology"/>
<keyword evidence="4" id="KW-0805">Transcription regulation</keyword>
<dbReference type="InterPro" id="IPR039853">
    <property type="entry name" value="Pinin"/>
</dbReference>
<dbReference type="Pfam" id="PF04696">
    <property type="entry name" value="Pinin_SDK_memA"/>
    <property type="match status" value="1"/>
</dbReference>
<evidence type="ECO:0000256" key="4">
    <source>
        <dbReference type="ARBA" id="ARBA00023015"/>
    </source>
</evidence>
<organism evidence="10 11">
    <name type="scientific">Kwoniella heveanensis BCC8398</name>
    <dbReference type="NCBI Taxonomy" id="1296120"/>
    <lineage>
        <taxon>Eukaryota</taxon>
        <taxon>Fungi</taxon>
        <taxon>Dikarya</taxon>
        <taxon>Basidiomycota</taxon>
        <taxon>Agaricomycotina</taxon>
        <taxon>Tremellomycetes</taxon>
        <taxon>Tremellales</taxon>
        <taxon>Cryptococcaceae</taxon>
        <taxon>Kwoniella</taxon>
    </lineage>
</organism>
<reference evidence="10 11" key="1">
    <citation type="submission" date="2013-07" db="EMBL/GenBank/DDBJ databases">
        <title>The Genome Sequence of Cryptococcus heveanensis BCC8398.</title>
        <authorList>
            <consortium name="The Broad Institute Genome Sequencing Platform"/>
            <person name="Cuomo C."/>
            <person name="Litvintseva A."/>
            <person name="Chen Y."/>
            <person name="Heitman J."/>
            <person name="Sun S."/>
            <person name="Springer D."/>
            <person name="Dromer F."/>
            <person name="Young S.K."/>
            <person name="Zeng Q."/>
            <person name="Gargeya S."/>
            <person name="Fitzgerald M."/>
            <person name="Abouelleil A."/>
            <person name="Alvarado L."/>
            <person name="Berlin A.M."/>
            <person name="Chapman S.B."/>
            <person name="Dewar J."/>
            <person name="Goldberg J."/>
            <person name="Griggs A."/>
            <person name="Gujja S."/>
            <person name="Hansen M."/>
            <person name="Howarth C."/>
            <person name="Imamovic A."/>
            <person name="Larimer J."/>
            <person name="McCowan C."/>
            <person name="Murphy C."/>
            <person name="Pearson M."/>
            <person name="Priest M."/>
            <person name="Roberts A."/>
            <person name="Saif S."/>
            <person name="Shea T."/>
            <person name="Sykes S."/>
            <person name="Wortman J."/>
            <person name="Nusbaum C."/>
            <person name="Birren B."/>
        </authorList>
    </citation>
    <scope>NUCLEOTIDE SEQUENCE [LARGE SCALE GENOMIC DNA]</scope>
    <source>
        <strain evidence="10 11">BCC8398</strain>
    </source>
</reference>
<gene>
    <name evidence="10" type="ORF">I316_00165</name>
</gene>
<feature type="domain" description="Pinin/SDK/MemA protein" evidence="9">
    <location>
        <begin position="64"/>
        <end position="166"/>
    </location>
</feature>
<evidence type="ECO:0000256" key="7">
    <source>
        <dbReference type="ARBA" id="ARBA00023242"/>
    </source>
</evidence>
<dbReference type="PANTHER" id="PTHR12707:SF0">
    <property type="entry name" value="PININ"/>
    <property type="match status" value="1"/>
</dbReference>
<keyword evidence="5" id="KW-0804">Transcription</keyword>
<dbReference type="STRING" id="1296120.A0A1B9H3T4"/>
<dbReference type="GO" id="GO:0006397">
    <property type="term" value="P:mRNA processing"/>
    <property type="evidence" value="ECO:0007669"/>
    <property type="project" value="UniProtKB-KW"/>
</dbReference>
<dbReference type="GO" id="GO:0071013">
    <property type="term" value="C:catalytic step 2 spliceosome"/>
    <property type="evidence" value="ECO:0007669"/>
    <property type="project" value="TreeGrafter"/>
</dbReference>
<accession>A0A1B9H3T4</accession>
<evidence type="ECO:0000313" key="11">
    <source>
        <dbReference type="Proteomes" id="UP000092666"/>
    </source>
</evidence>
<protein>
    <recommendedName>
        <fullName evidence="9">Pinin/SDK/MemA protein domain-containing protein</fullName>
    </recommendedName>
</protein>
<sequence length="350" mass="39674">MPSSHLDLSYLIICSVFHRRQPFPTRPSLPLQHHSYSPWSSLTPIPHHSSSHFDRRMRTDARKEDKARGKRLFGNILGTLQKFQKEDKSSRTSEAAKRREQVSERIAAKLRSESALRNEIADSEKELKSLRISTESSEYVLRHKEVALQARHEALKPTSKFLYTSLPAPVPPIFDSHLLHPSPIPLVKGPGREPPHGKELPPLYYLPKILLPHQKDALHTREVNIAEIISEESTAIVKEREEVISTAEKNRKRIEELSKRLSELRQKVKGESGSGSGSRGDARDSGRDELGRTPREEMQVDRGQDQSTTEGGDVKQEQAGAEETNLEQEREDKEQGVLIKGDEGDIEVEY</sequence>
<dbReference type="EMBL" id="KI669492">
    <property type="protein sequence ID" value="OCF37941.1"/>
    <property type="molecule type" value="Genomic_DNA"/>
</dbReference>
<dbReference type="GO" id="GO:0008380">
    <property type="term" value="P:RNA splicing"/>
    <property type="evidence" value="ECO:0007669"/>
    <property type="project" value="UniProtKB-KW"/>
</dbReference>
<comment type="subcellular location">
    <subcellularLocation>
        <location evidence="1">Nucleus</location>
    </subcellularLocation>
</comment>
<evidence type="ECO:0000256" key="2">
    <source>
        <dbReference type="ARBA" id="ARBA00010386"/>
    </source>
</evidence>
<evidence type="ECO:0000256" key="8">
    <source>
        <dbReference type="SAM" id="MobiDB-lite"/>
    </source>
</evidence>
<dbReference type="PANTHER" id="PTHR12707">
    <property type="entry name" value="PINN"/>
    <property type="match status" value="1"/>
</dbReference>
<feature type="region of interest" description="Disordered" evidence="8">
    <location>
        <begin position="265"/>
        <end position="350"/>
    </location>
</feature>
<evidence type="ECO:0000259" key="9">
    <source>
        <dbReference type="Pfam" id="PF04696"/>
    </source>
</evidence>
<feature type="compositionally biased region" description="Basic and acidic residues" evidence="8">
    <location>
        <begin position="280"/>
        <end position="304"/>
    </location>
</feature>
<keyword evidence="6" id="KW-0508">mRNA splicing</keyword>
<feature type="compositionally biased region" description="Basic and acidic residues" evidence="8">
    <location>
        <begin position="51"/>
        <end position="67"/>
    </location>
</feature>
<dbReference type="OrthoDB" id="330772at2759"/>
<reference evidence="11" key="2">
    <citation type="submission" date="2013-12" db="EMBL/GenBank/DDBJ databases">
        <title>Evolution of pathogenesis and genome organization in the Tremellales.</title>
        <authorList>
            <person name="Cuomo C."/>
            <person name="Litvintseva A."/>
            <person name="Heitman J."/>
            <person name="Chen Y."/>
            <person name="Sun S."/>
            <person name="Springer D."/>
            <person name="Dromer F."/>
            <person name="Young S."/>
            <person name="Zeng Q."/>
            <person name="Chapman S."/>
            <person name="Gujja S."/>
            <person name="Saif S."/>
            <person name="Birren B."/>
        </authorList>
    </citation>
    <scope>NUCLEOTIDE SEQUENCE [LARGE SCALE GENOMIC DNA]</scope>
    <source>
        <strain evidence="11">BCC8398</strain>
    </source>
</reference>
<dbReference type="Proteomes" id="UP000092666">
    <property type="component" value="Unassembled WGS sequence"/>
</dbReference>
<dbReference type="InterPro" id="IPR006786">
    <property type="entry name" value="Pinin_SDK_MemA"/>
</dbReference>
<evidence type="ECO:0000313" key="10">
    <source>
        <dbReference type="EMBL" id="OCF37941.1"/>
    </source>
</evidence>
<feature type="region of interest" description="Disordered" evidence="8">
    <location>
        <begin position="47"/>
        <end position="67"/>
    </location>
</feature>
<name>A0A1B9H3T4_9TREE</name>
<keyword evidence="7" id="KW-0539">Nucleus</keyword>
<evidence type="ECO:0000256" key="1">
    <source>
        <dbReference type="ARBA" id="ARBA00004123"/>
    </source>
</evidence>